<proteinExistence type="predicted"/>
<comment type="subcellular location">
    <subcellularLocation>
        <location evidence="1">Cell membrane</location>
    </subcellularLocation>
</comment>
<dbReference type="Gene3D" id="3.40.190.100">
    <property type="entry name" value="Glycine betaine-binding periplasmic protein, domain 2"/>
    <property type="match status" value="1"/>
</dbReference>
<reference evidence="7 8" key="1">
    <citation type="submission" date="2024-09" db="EMBL/GenBank/DDBJ databases">
        <authorList>
            <person name="Sun Q."/>
            <person name="Mori K."/>
        </authorList>
    </citation>
    <scope>NUCLEOTIDE SEQUENCE [LARGE SCALE GENOMIC DNA]</scope>
    <source>
        <strain evidence="7 8">CCM 7228</strain>
    </source>
</reference>
<evidence type="ECO:0000256" key="5">
    <source>
        <dbReference type="SAM" id="SignalP"/>
    </source>
</evidence>
<keyword evidence="3" id="KW-1003">Cell membrane</keyword>
<evidence type="ECO:0000313" key="8">
    <source>
        <dbReference type="Proteomes" id="UP001589854"/>
    </source>
</evidence>
<evidence type="ECO:0000259" key="6">
    <source>
        <dbReference type="Pfam" id="PF04069"/>
    </source>
</evidence>
<evidence type="ECO:0000256" key="4">
    <source>
        <dbReference type="ARBA" id="ARBA00023136"/>
    </source>
</evidence>
<feature type="chain" id="PRO_5046397905" evidence="5">
    <location>
        <begin position="25"/>
        <end position="289"/>
    </location>
</feature>
<keyword evidence="2" id="KW-0813">Transport</keyword>
<name>A0ABV6GAS1_9BACI</name>
<feature type="signal peptide" evidence="5">
    <location>
        <begin position="1"/>
        <end position="24"/>
    </location>
</feature>
<dbReference type="PANTHER" id="PTHR47737">
    <property type="entry name" value="GLYCINE BETAINE/PROLINE BETAINE TRANSPORT SYSTEM PERMEASE PROTEIN PROW"/>
    <property type="match status" value="1"/>
</dbReference>
<dbReference type="Pfam" id="PF04069">
    <property type="entry name" value="OpuAC"/>
    <property type="match status" value="1"/>
</dbReference>
<organism evidence="7 8">
    <name type="scientific">Metabacillus herbersteinensis</name>
    <dbReference type="NCBI Taxonomy" id="283816"/>
    <lineage>
        <taxon>Bacteria</taxon>
        <taxon>Bacillati</taxon>
        <taxon>Bacillota</taxon>
        <taxon>Bacilli</taxon>
        <taxon>Bacillales</taxon>
        <taxon>Bacillaceae</taxon>
        <taxon>Metabacillus</taxon>
    </lineage>
</organism>
<feature type="domain" description="ABC-type glycine betaine transport system substrate-binding" evidence="6">
    <location>
        <begin position="33"/>
        <end position="278"/>
    </location>
</feature>
<dbReference type="Gene3D" id="3.40.190.10">
    <property type="entry name" value="Periplasmic binding protein-like II"/>
    <property type="match status" value="1"/>
</dbReference>
<keyword evidence="5" id="KW-0732">Signal</keyword>
<comment type="caution">
    <text evidence="7">The sequence shown here is derived from an EMBL/GenBank/DDBJ whole genome shotgun (WGS) entry which is preliminary data.</text>
</comment>
<dbReference type="PROSITE" id="PS51257">
    <property type="entry name" value="PROKAR_LIPOPROTEIN"/>
    <property type="match status" value="1"/>
</dbReference>
<dbReference type="InterPro" id="IPR007210">
    <property type="entry name" value="ABC_Gly_betaine_transp_sub-bd"/>
</dbReference>
<evidence type="ECO:0000256" key="2">
    <source>
        <dbReference type="ARBA" id="ARBA00022448"/>
    </source>
</evidence>
<dbReference type="PANTHER" id="PTHR47737:SF1">
    <property type="entry name" value="GLYCINE BETAINE_PROLINE BETAINE TRANSPORT SYSTEM PERMEASE PROTEIN PROW"/>
    <property type="match status" value="1"/>
</dbReference>
<keyword evidence="4" id="KW-0472">Membrane</keyword>
<dbReference type="EMBL" id="JBHLVO010000002">
    <property type="protein sequence ID" value="MFC0270783.1"/>
    <property type="molecule type" value="Genomic_DNA"/>
</dbReference>
<evidence type="ECO:0000256" key="3">
    <source>
        <dbReference type="ARBA" id="ARBA00022475"/>
    </source>
</evidence>
<gene>
    <name evidence="7" type="ORF">ACFFIX_04865</name>
</gene>
<evidence type="ECO:0000313" key="7">
    <source>
        <dbReference type="EMBL" id="MFC0270783.1"/>
    </source>
</evidence>
<keyword evidence="8" id="KW-1185">Reference proteome</keyword>
<dbReference type="RefSeq" id="WP_378931091.1">
    <property type="nucleotide sequence ID" value="NZ_JBHLVO010000002.1"/>
</dbReference>
<dbReference type="Proteomes" id="UP001589854">
    <property type="component" value="Unassembled WGS sequence"/>
</dbReference>
<sequence>MKKRYIMVSIVLIFSLMISACGNAANNEGESNKEIEMGMVNWIDNISVANLWKVLLEEKGYTVNLKELDKAAMWTGLSQGDVDLSAQVWLPQTDKVLYEKYKDEIDFGDKWYEGTRLGLVVPAYMKDINSIEDLPSSKDELGSEIVGIDPGSSLMQLTEDVVKQYNLSDYTLVEASESAMLVELKKAYEKQEPIVVTLWNPHWIFAEMDLKYLEDPNKMYGDPDNIQFMTRKDFASDHQEIVDWMNTWEMNDDQLSSLIKYVDEASNPEDGAKKWIDENRELVDSWMIK</sequence>
<evidence type="ECO:0000256" key="1">
    <source>
        <dbReference type="ARBA" id="ARBA00004236"/>
    </source>
</evidence>
<accession>A0ABV6GAS1</accession>
<protein>
    <submittedName>
        <fullName evidence="7">Glycine betaine ABC transporter substrate-binding protein</fullName>
    </submittedName>
</protein>
<dbReference type="CDD" id="cd13639">
    <property type="entry name" value="PBP2_OpuAC_like"/>
    <property type="match status" value="1"/>
</dbReference>
<dbReference type="SUPFAM" id="SSF53850">
    <property type="entry name" value="Periplasmic binding protein-like II"/>
    <property type="match status" value="1"/>
</dbReference>